<evidence type="ECO:0000313" key="3">
    <source>
        <dbReference type="EMBL" id="MBL0740532.1"/>
    </source>
</evidence>
<protein>
    <submittedName>
        <fullName evidence="3">Response regulator</fullName>
    </submittedName>
</protein>
<dbReference type="SMART" id="SM00448">
    <property type="entry name" value="REC"/>
    <property type="match status" value="1"/>
</dbReference>
<dbReference type="Pfam" id="PF00072">
    <property type="entry name" value="Response_reg"/>
    <property type="match status" value="1"/>
</dbReference>
<keyword evidence="1" id="KW-0597">Phosphoprotein</keyword>
<evidence type="ECO:0000259" key="2">
    <source>
        <dbReference type="PROSITE" id="PS50110"/>
    </source>
</evidence>
<dbReference type="PROSITE" id="PS50110">
    <property type="entry name" value="RESPONSE_REGULATORY"/>
    <property type="match status" value="1"/>
</dbReference>
<dbReference type="SUPFAM" id="SSF52172">
    <property type="entry name" value="CheY-like"/>
    <property type="match status" value="1"/>
</dbReference>
<dbReference type="InterPro" id="IPR052893">
    <property type="entry name" value="TCS_response_regulator"/>
</dbReference>
<name>A0ABS1KMQ5_9BACT</name>
<evidence type="ECO:0000313" key="4">
    <source>
        <dbReference type="Proteomes" id="UP000613030"/>
    </source>
</evidence>
<evidence type="ECO:0000256" key="1">
    <source>
        <dbReference type="PROSITE-ProRule" id="PRU00169"/>
    </source>
</evidence>
<dbReference type="PANTHER" id="PTHR44520">
    <property type="entry name" value="RESPONSE REGULATOR RCP1-RELATED"/>
    <property type="match status" value="1"/>
</dbReference>
<comment type="caution">
    <text evidence="3">The sequence shown here is derived from an EMBL/GenBank/DDBJ whole genome shotgun (WGS) entry which is preliminary data.</text>
</comment>
<accession>A0ABS1KMQ5</accession>
<sequence length="110" mass="12426">MALEEVDREIECIMANNGISALNTLRSDNAPTPDYIFIDLNMPKMNGLECLQEIQKLSHLKDARVFMYSTSVDDYVLQKSKALGAMEFIVKPTGITPLIEKLSEVFTQNR</sequence>
<dbReference type="EMBL" id="JAERRB010000001">
    <property type="protein sequence ID" value="MBL0740532.1"/>
    <property type="molecule type" value="Genomic_DNA"/>
</dbReference>
<proteinExistence type="predicted"/>
<dbReference type="InterPro" id="IPR011006">
    <property type="entry name" value="CheY-like_superfamily"/>
</dbReference>
<dbReference type="InterPro" id="IPR001789">
    <property type="entry name" value="Sig_transdc_resp-reg_receiver"/>
</dbReference>
<organism evidence="3 4">
    <name type="scientific">Chryseolinea lacunae</name>
    <dbReference type="NCBI Taxonomy" id="2801331"/>
    <lineage>
        <taxon>Bacteria</taxon>
        <taxon>Pseudomonadati</taxon>
        <taxon>Bacteroidota</taxon>
        <taxon>Cytophagia</taxon>
        <taxon>Cytophagales</taxon>
        <taxon>Fulvivirgaceae</taxon>
        <taxon>Chryseolinea</taxon>
    </lineage>
</organism>
<dbReference type="Proteomes" id="UP000613030">
    <property type="component" value="Unassembled WGS sequence"/>
</dbReference>
<feature type="domain" description="Response regulatory" evidence="2">
    <location>
        <begin position="1"/>
        <end position="106"/>
    </location>
</feature>
<feature type="modified residue" description="4-aspartylphosphate" evidence="1">
    <location>
        <position position="39"/>
    </location>
</feature>
<gene>
    <name evidence="3" type="ORF">JI741_04845</name>
</gene>
<reference evidence="3 4" key="1">
    <citation type="submission" date="2021-01" db="EMBL/GenBank/DDBJ databases">
        <title>Chryseolinea sp. Jin1 Genome sequencing and assembly.</title>
        <authorList>
            <person name="Kim I."/>
        </authorList>
    </citation>
    <scope>NUCLEOTIDE SEQUENCE [LARGE SCALE GENOMIC DNA]</scope>
    <source>
        <strain evidence="3 4">Jin1</strain>
    </source>
</reference>
<keyword evidence="4" id="KW-1185">Reference proteome</keyword>
<dbReference type="PANTHER" id="PTHR44520:SF2">
    <property type="entry name" value="RESPONSE REGULATOR RCP1"/>
    <property type="match status" value="1"/>
</dbReference>
<dbReference type="Gene3D" id="3.40.50.2300">
    <property type="match status" value="1"/>
</dbReference>